<evidence type="ECO:0000256" key="3">
    <source>
        <dbReference type="ARBA" id="ARBA00011950"/>
    </source>
</evidence>
<protein>
    <recommendedName>
        <fullName evidence="4">Molybdopterin synthase catalytic subunit</fullName>
        <ecNumber evidence="3">2.8.1.12</ecNumber>
    </recommendedName>
    <alternativeName>
        <fullName evidence="9">MPT synthase subunit 2</fullName>
    </alternativeName>
    <alternativeName>
        <fullName evidence="7">Molybdenum cofactor biosynthesis protein E</fullName>
    </alternativeName>
    <alternativeName>
        <fullName evidence="8">Molybdopterin-converting factor large subunit</fullName>
    </alternativeName>
    <alternativeName>
        <fullName evidence="10">Molybdopterin-converting factor subunit 2</fullName>
    </alternativeName>
</protein>
<evidence type="ECO:0000256" key="1">
    <source>
        <dbReference type="ARBA" id="ARBA00005046"/>
    </source>
</evidence>
<dbReference type="Pfam" id="PF02391">
    <property type="entry name" value="MoaE"/>
    <property type="match status" value="1"/>
</dbReference>
<dbReference type="InterPro" id="IPR003448">
    <property type="entry name" value="Mopterin_biosynth_MoaE"/>
</dbReference>
<dbReference type="InterPro" id="IPR036563">
    <property type="entry name" value="MoaE_sf"/>
</dbReference>
<dbReference type="SUPFAM" id="SSF54690">
    <property type="entry name" value="Molybdopterin synthase subunit MoaE"/>
    <property type="match status" value="1"/>
</dbReference>
<comment type="subunit">
    <text evidence="6">Heterotetramer of 2 MoaD subunits and 2 MoaE subunits. Also stable as homodimer. The enzyme changes between these two forms during catalysis.</text>
</comment>
<evidence type="ECO:0000256" key="7">
    <source>
        <dbReference type="ARBA" id="ARBA00029745"/>
    </source>
</evidence>
<keyword evidence="5" id="KW-0501">Molybdenum cofactor biosynthesis</keyword>
<evidence type="ECO:0000256" key="5">
    <source>
        <dbReference type="ARBA" id="ARBA00023150"/>
    </source>
</evidence>
<dbReference type="EC" id="2.8.1.12" evidence="3"/>
<proteinExistence type="inferred from homology"/>
<comment type="caution">
    <text evidence="12">The sequence shown here is derived from an EMBL/GenBank/DDBJ whole genome shotgun (WGS) entry which is preliminary data.</text>
</comment>
<evidence type="ECO:0000256" key="4">
    <source>
        <dbReference type="ARBA" id="ARBA00013858"/>
    </source>
</evidence>
<evidence type="ECO:0000256" key="11">
    <source>
        <dbReference type="ARBA" id="ARBA00049878"/>
    </source>
</evidence>
<evidence type="ECO:0000256" key="10">
    <source>
        <dbReference type="ARBA" id="ARBA00032474"/>
    </source>
</evidence>
<comment type="similarity">
    <text evidence="2">Belongs to the MoaE family.</text>
</comment>
<dbReference type="Gene3D" id="3.90.1170.40">
    <property type="entry name" value="Molybdopterin biosynthesis MoaE subunit"/>
    <property type="match status" value="1"/>
</dbReference>
<comment type="catalytic activity">
    <reaction evidence="11">
        <text>2 [molybdopterin-synthase sulfur-carrier protein]-C-terminal-Gly-aminoethanethioate + cyclic pyranopterin phosphate + H2O = molybdopterin + 2 [molybdopterin-synthase sulfur-carrier protein]-C-terminal Gly-Gly + 2 H(+)</text>
        <dbReference type="Rhea" id="RHEA:26333"/>
        <dbReference type="Rhea" id="RHEA-COMP:12202"/>
        <dbReference type="Rhea" id="RHEA-COMP:19907"/>
        <dbReference type="ChEBI" id="CHEBI:15377"/>
        <dbReference type="ChEBI" id="CHEBI:15378"/>
        <dbReference type="ChEBI" id="CHEBI:58698"/>
        <dbReference type="ChEBI" id="CHEBI:59648"/>
        <dbReference type="ChEBI" id="CHEBI:90778"/>
        <dbReference type="ChEBI" id="CHEBI:232372"/>
        <dbReference type="EC" id="2.8.1.12"/>
    </reaction>
</comment>
<evidence type="ECO:0000256" key="8">
    <source>
        <dbReference type="ARBA" id="ARBA00030407"/>
    </source>
</evidence>
<evidence type="ECO:0000256" key="6">
    <source>
        <dbReference type="ARBA" id="ARBA00026066"/>
    </source>
</evidence>
<sequence length="146" mass="15695">MIFSQVGPEPIDPSSVLARVGSDADGAVILFLGTVRNHAEGRAVSGMTYEAYTSMADGVLSEIAREAGERFGTDRLAVVHRTGELTLGEVSVAIAVSTPHRAESYDASRYVIEEIKKRLPVWKHEHFVDGRSDWVAGQVPSVSPGS</sequence>
<comment type="pathway">
    <text evidence="1">Cofactor biosynthesis; molybdopterin biosynthesis.</text>
</comment>
<name>A0ABU9EAZ2_9BACT</name>
<dbReference type="Proteomes" id="UP001484239">
    <property type="component" value="Unassembled WGS sequence"/>
</dbReference>
<accession>A0ABU9EAZ2</accession>
<organism evidence="12 13">
    <name type="scientific">Gaopeijia maritima</name>
    <dbReference type="NCBI Taxonomy" id="3119007"/>
    <lineage>
        <taxon>Bacteria</taxon>
        <taxon>Pseudomonadati</taxon>
        <taxon>Gemmatimonadota</taxon>
        <taxon>Longimicrobiia</taxon>
        <taxon>Gaopeijiales</taxon>
        <taxon>Gaopeijiaceae</taxon>
        <taxon>Gaopeijia</taxon>
    </lineage>
</organism>
<keyword evidence="13" id="KW-1185">Reference proteome</keyword>
<dbReference type="EMBL" id="JBBHLI010000004">
    <property type="protein sequence ID" value="MEK9501100.1"/>
    <property type="molecule type" value="Genomic_DNA"/>
</dbReference>
<dbReference type="CDD" id="cd00756">
    <property type="entry name" value="MoaE"/>
    <property type="match status" value="1"/>
</dbReference>
<reference evidence="12 13" key="1">
    <citation type="submission" date="2024-02" db="EMBL/GenBank/DDBJ databases">
        <title>A novel Gemmatimonadota bacterium.</title>
        <authorList>
            <person name="Du Z.-J."/>
            <person name="Ye Y.-Q."/>
        </authorList>
    </citation>
    <scope>NUCLEOTIDE SEQUENCE [LARGE SCALE GENOMIC DNA]</scope>
    <source>
        <strain evidence="12 13">DH-20</strain>
    </source>
</reference>
<dbReference type="PANTHER" id="PTHR23404">
    <property type="entry name" value="MOLYBDOPTERIN SYNTHASE RELATED"/>
    <property type="match status" value="1"/>
</dbReference>
<dbReference type="RefSeq" id="WP_405277145.1">
    <property type="nucleotide sequence ID" value="NZ_CP144380.1"/>
</dbReference>
<evidence type="ECO:0000313" key="12">
    <source>
        <dbReference type="EMBL" id="MEK9501100.1"/>
    </source>
</evidence>
<evidence type="ECO:0000313" key="13">
    <source>
        <dbReference type="Proteomes" id="UP001484239"/>
    </source>
</evidence>
<evidence type="ECO:0000256" key="9">
    <source>
        <dbReference type="ARBA" id="ARBA00030781"/>
    </source>
</evidence>
<gene>
    <name evidence="12" type="ORF">WI372_08935</name>
</gene>
<evidence type="ECO:0000256" key="2">
    <source>
        <dbReference type="ARBA" id="ARBA00005426"/>
    </source>
</evidence>